<dbReference type="GO" id="GO:0043190">
    <property type="term" value="C:ATP-binding cassette (ABC) transporter complex"/>
    <property type="evidence" value="ECO:0007669"/>
    <property type="project" value="InterPro"/>
</dbReference>
<dbReference type="SUPFAM" id="SSF53850">
    <property type="entry name" value="Periplasmic binding protein-like II"/>
    <property type="match status" value="1"/>
</dbReference>
<evidence type="ECO:0000313" key="6">
    <source>
        <dbReference type="EMBL" id="OGY46891.1"/>
    </source>
</evidence>
<dbReference type="PANTHER" id="PTHR30290:SF9">
    <property type="entry name" value="OLIGOPEPTIDE-BINDING PROTEIN APPA"/>
    <property type="match status" value="1"/>
</dbReference>
<comment type="caution">
    <text evidence="6">The sequence shown here is derived from an EMBL/GenBank/DDBJ whole genome shotgun (WGS) entry which is preliminary data.</text>
</comment>
<sequence>MNQPSDVDKKLVQSLNPRRVPKLKQLRYLTKIFSSFEKKVFFGAAVTALLAILVLAITFYQANFIPTPAAGGTYTEALIGAPQYLNPILSQTNDVDSDIARLVFSGLFKYDQSLQLVPDLVERFTVSEDQKSFTFILREEVVWHDRIPLTADDVLFTVKSIQDPEFRSPLLVSLRGVTATKIDDRTIQFVLPEVFPAFLEVLTFGILPEHIWGEIPTVNANLTEYNLKPIGSGPWQFKSISKDRLGNIKSLTLATNSDFYGQQPYLEELIFKFYPDFQTAAAALKNKSVEGISFLPKDLKPQLQGIKNIQTYSLTLPQYTAIFFNQEKNETLADKAIRKALALAIDKPTLLAEALQLEGEILDTPMLPGITVADDVRHPFDSNQANILLDDADWKRISPIEYLELIATATTATTSDQAVEAVPAKTPDPAELPNEFYRVNDGEILKITLTTVDQPENAKTANLVAEFWRQIGFEVTVETISSSKISREVIKPRQYQVLLFGIIVGSNPDPYPFWHSSQVQDPGLNLALFSNRKADTLLENARKSADEAERIGLYQQFQALLTAEIPAIFLYNPTYTYVIDQEIKGFQIDRIIIPADRFNNLSDWFIKTKRRFSGNTLNQIY</sequence>
<keyword evidence="4" id="KW-1133">Transmembrane helix</keyword>
<accession>A0A1G1Y3R6</accession>
<feature type="transmembrane region" description="Helical" evidence="4">
    <location>
        <begin position="40"/>
        <end position="60"/>
    </location>
</feature>
<evidence type="ECO:0000256" key="3">
    <source>
        <dbReference type="ARBA" id="ARBA00022729"/>
    </source>
</evidence>
<dbReference type="InterPro" id="IPR030678">
    <property type="entry name" value="Peptide/Ni-bd"/>
</dbReference>
<protein>
    <recommendedName>
        <fullName evidence="5">Solute-binding protein family 5 domain-containing protein</fullName>
    </recommendedName>
</protein>
<dbReference type="AlphaFoldDB" id="A0A1G1Y3R6"/>
<organism evidence="6 7">
    <name type="scientific">Candidatus Buchananbacteria bacterium RIFCSPHIGHO2_01_FULL_47_11b</name>
    <dbReference type="NCBI Taxonomy" id="1797537"/>
    <lineage>
        <taxon>Bacteria</taxon>
        <taxon>Candidatus Buchananiibacteriota</taxon>
    </lineage>
</organism>
<dbReference type="Gene3D" id="3.10.105.10">
    <property type="entry name" value="Dipeptide-binding Protein, Domain 3"/>
    <property type="match status" value="2"/>
</dbReference>
<gene>
    <name evidence="6" type="ORF">A2840_01480</name>
</gene>
<dbReference type="Gene3D" id="3.40.190.10">
    <property type="entry name" value="Periplasmic binding protein-like II"/>
    <property type="match status" value="2"/>
</dbReference>
<dbReference type="EMBL" id="MHIG01000021">
    <property type="protein sequence ID" value="OGY46891.1"/>
    <property type="molecule type" value="Genomic_DNA"/>
</dbReference>
<evidence type="ECO:0000256" key="1">
    <source>
        <dbReference type="ARBA" id="ARBA00005695"/>
    </source>
</evidence>
<keyword evidence="4" id="KW-0472">Membrane</keyword>
<dbReference type="GO" id="GO:1904680">
    <property type="term" value="F:peptide transmembrane transporter activity"/>
    <property type="evidence" value="ECO:0007669"/>
    <property type="project" value="TreeGrafter"/>
</dbReference>
<feature type="domain" description="Solute-binding protein family 5" evidence="5">
    <location>
        <begin position="116"/>
        <end position="515"/>
    </location>
</feature>
<keyword evidence="2" id="KW-0813">Transport</keyword>
<dbReference type="PIRSF" id="PIRSF002741">
    <property type="entry name" value="MppA"/>
    <property type="match status" value="1"/>
</dbReference>
<dbReference type="Proteomes" id="UP000178385">
    <property type="component" value="Unassembled WGS sequence"/>
</dbReference>
<dbReference type="PANTHER" id="PTHR30290">
    <property type="entry name" value="PERIPLASMIC BINDING COMPONENT OF ABC TRANSPORTER"/>
    <property type="match status" value="1"/>
</dbReference>
<dbReference type="InterPro" id="IPR000914">
    <property type="entry name" value="SBP_5_dom"/>
</dbReference>
<evidence type="ECO:0000313" key="7">
    <source>
        <dbReference type="Proteomes" id="UP000178385"/>
    </source>
</evidence>
<evidence type="ECO:0000256" key="2">
    <source>
        <dbReference type="ARBA" id="ARBA00022448"/>
    </source>
</evidence>
<name>A0A1G1Y3R6_9BACT</name>
<comment type="similarity">
    <text evidence="1">Belongs to the bacterial solute-binding protein 5 family.</text>
</comment>
<dbReference type="GO" id="GO:0015833">
    <property type="term" value="P:peptide transport"/>
    <property type="evidence" value="ECO:0007669"/>
    <property type="project" value="TreeGrafter"/>
</dbReference>
<dbReference type="GO" id="GO:0042597">
    <property type="term" value="C:periplasmic space"/>
    <property type="evidence" value="ECO:0007669"/>
    <property type="project" value="UniProtKB-ARBA"/>
</dbReference>
<dbReference type="Pfam" id="PF00496">
    <property type="entry name" value="SBP_bac_5"/>
    <property type="match status" value="1"/>
</dbReference>
<evidence type="ECO:0000256" key="4">
    <source>
        <dbReference type="SAM" id="Phobius"/>
    </source>
</evidence>
<dbReference type="Gene3D" id="3.90.76.10">
    <property type="entry name" value="Dipeptide-binding Protein, Domain 1"/>
    <property type="match status" value="1"/>
</dbReference>
<proteinExistence type="inferred from homology"/>
<keyword evidence="3" id="KW-0732">Signal</keyword>
<keyword evidence="4" id="KW-0812">Transmembrane</keyword>
<evidence type="ECO:0000259" key="5">
    <source>
        <dbReference type="Pfam" id="PF00496"/>
    </source>
</evidence>
<dbReference type="InterPro" id="IPR039424">
    <property type="entry name" value="SBP_5"/>
</dbReference>
<reference evidence="6 7" key="1">
    <citation type="journal article" date="2016" name="Nat. Commun.">
        <title>Thousands of microbial genomes shed light on interconnected biogeochemical processes in an aquifer system.</title>
        <authorList>
            <person name="Anantharaman K."/>
            <person name="Brown C.T."/>
            <person name="Hug L.A."/>
            <person name="Sharon I."/>
            <person name="Castelle C.J."/>
            <person name="Probst A.J."/>
            <person name="Thomas B.C."/>
            <person name="Singh A."/>
            <person name="Wilkins M.J."/>
            <person name="Karaoz U."/>
            <person name="Brodie E.L."/>
            <person name="Williams K.H."/>
            <person name="Hubbard S.S."/>
            <person name="Banfield J.F."/>
        </authorList>
    </citation>
    <scope>NUCLEOTIDE SEQUENCE [LARGE SCALE GENOMIC DNA]</scope>
</reference>
<dbReference type="CDD" id="cd08513">
    <property type="entry name" value="PBP2_thermophilic_Hb8_like"/>
    <property type="match status" value="1"/>
</dbReference>